<evidence type="ECO:0000313" key="1">
    <source>
        <dbReference type="EMBL" id="HIW85636.1"/>
    </source>
</evidence>
<sequence length="71" mass="7937">MNGKAIMSVKECAQILGSNERHIREGIDNKTFPFGICWKSRSGQRIYKISRSALMRFINGNGGDCDSTPED</sequence>
<accession>A0A9D1UGE6</accession>
<reference evidence="1" key="1">
    <citation type="journal article" date="2021" name="PeerJ">
        <title>Extensive microbial diversity within the chicken gut microbiome revealed by metagenomics and culture.</title>
        <authorList>
            <person name="Gilroy R."/>
            <person name="Ravi A."/>
            <person name="Getino M."/>
            <person name="Pursley I."/>
            <person name="Horton D.L."/>
            <person name="Alikhan N.F."/>
            <person name="Baker D."/>
            <person name="Gharbi K."/>
            <person name="Hall N."/>
            <person name="Watson M."/>
            <person name="Adriaenssens E.M."/>
            <person name="Foster-Nyarko E."/>
            <person name="Jarju S."/>
            <person name="Secka A."/>
            <person name="Antonio M."/>
            <person name="Oren A."/>
            <person name="Chaudhuri R.R."/>
            <person name="La Ragione R."/>
            <person name="Hildebrand F."/>
            <person name="Pallen M.J."/>
        </authorList>
    </citation>
    <scope>NUCLEOTIDE SEQUENCE</scope>
    <source>
        <strain evidence="1">421</strain>
    </source>
</reference>
<comment type="caution">
    <text evidence="1">The sequence shown here is derived from an EMBL/GenBank/DDBJ whole genome shotgun (WGS) entry which is preliminary data.</text>
</comment>
<dbReference type="Proteomes" id="UP000824205">
    <property type="component" value="Unassembled WGS sequence"/>
</dbReference>
<evidence type="ECO:0000313" key="2">
    <source>
        <dbReference type="Proteomes" id="UP000824205"/>
    </source>
</evidence>
<organism evidence="1 2">
    <name type="scientific">Candidatus Eubacterium faecipullorum</name>
    <dbReference type="NCBI Taxonomy" id="2838571"/>
    <lineage>
        <taxon>Bacteria</taxon>
        <taxon>Bacillati</taxon>
        <taxon>Bacillota</taxon>
        <taxon>Clostridia</taxon>
        <taxon>Eubacteriales</taxon>
        <taxon>Eubacteriaceae</taxon>
        <taxon>Eubacterium</taxon>
    </lineage>
</organism>
<name>A0A9D1UGE6_9FIRM</name>
<dbReference type="AlphaFoldDB" id="A0A9D1UGE6"/>
<proteinExistence type="predicted"/>
<gene>
    <name evidence="1" type="ORF">IAA48_03985</name>
</gene>
<reference evidence="1" key="2">
    <citation type="submission" date="2021-04" db="EMBL/GenBank/DDBJ databases">
        <authorList>
            <person name="Gilroy R."/>
        </authorList>
    </citation>
    <scope>NUCLEOTIDE SEQUENCE</scope>
    <source>
        <strain evidence="1">421</strain>
    </source>
</reference>
<protein>
    <submittedName>
        <fullName evidence="1">Helix-turn-helix domain-containing protein</fullName>
    </submittedName>
</protein>
<dbReference type="EMBL" id="DXGE01000017">
    <property type="protein sequence ID" value="HIW85636.1"/>
    <property type="molecule type" value="Genomic_DNA"/>
</dbReference>